<proteinExistence type="inferred from homology"/>
<dbReference type="OrthoDB" id="9800167at2"/>
<dbReference type="PANTHER" id="PTHR43014">
    <property type="entry name" value="MERCURIC REDUCTASE"/>
    <property type="match status" value="1"/>
</dbReference>
<feature type="binding site" evidence="8">
    <location>
        <position position="273"/>
    </location>
    <ligand>
        <name>NAD(+)</name>
        <dbReference type="ChEBI" id="CHEBI:57540"/>
    </ligand>
</feature>
<keyword evidence="3 8" id="KW-0274">FAD</keyword>
<dbReference type="Pfam" id="PF07992">
    <property type="entry name" value="Pyr_redox_2"/>
    <property type="match status" value="1"/>
</dbReference>
<dbReference type="Pfam" id="PF02852">
    <property type="entry name" value="Pyr_redox_dim"/>
    <property type="match status" value="1"/>
</dbReference>
<dbReference type="InterPro" id="IPR012999">
    <property type="entry name" value="Pyr_OxRdtase_I_AS"/>
</dbReference>
<keyword evidence="6" id="KW-1015">Disulfide bond</keyword>
<dbReference type="InterPro" id="IPR004099">
    <property type="entry name" value="Pyr_nucl-diS_OxRdtase_dimer"/>
</dbReference>
<dbReference type="PIRSF" id="PIRSF000350">
    <property type="entry name" value="Mercury_reductase_MerA"/>
    <property type="match status" value="1"/>
</dbReference>
<sequence length="497" mass="52129">MTQSTPDHFDVVVIGAGPAGTAAALRAAELGARVAVAEADRLGGTCVNTGCVPTRVLAKAARLIREVRTADTYGIEVSDPRIDWATTVARVQSRVDRVRSIKSEAERFAAAGIELVQEGRARFVDPHSVVLKTGRILTATTFLVCVGGHSRRLPVPGAHFATVPEDILSLPELPRRVAVIGAGNTGAQLVTVFSSFGSEVTVLDIAPRILMASDSDIADTVSAAFRQQGVAVHTGIETVTAIEQETDGTLTLSWREQGAGKSAGFDAVIMSTGWPADVDDLGLEKAGVTTERSAIPVDQYFRSNVPHIFAVGDANGRDMLVQAAQFEGEAAAENAVLDANRRTPHHLLPAGGFTDPDYAGVGLTEAEARSRDPHCVVATVPYSDLDRAVIDGREPGFLKLIADRRRELILGAHATGENAIEVVQSVTTAMAAGIDVATLARVRFAYPTYSAVIGLAARRLLLEGPKPTPVIELVEIPASTSSTTGRSAAVLTGGGAP</sequence>
<dbReference type="AlphaFoldDB" id="A0A4V3IF05"/>
<dbReference type="Gene3D" id="3.50.50.60">
    <property type="entry name" value="FAD/NAD(P)-binding domain"/>
    <property type="match status" value="2"/>
</dbReference>
<feature type="binding site" evidence="8">
    <location>
        <position position="313"/>
    </location>
    <ligand>
        <name>FAD</name>
        <dbReference type="ChEBI" id="CHEBI:57692"/>
    </ligand>
</feature>
<protein>
    <submittedName>
        <fullName evidence="13">NAD(P)/FAD-dependent oxidoreductase</fullName>
    </submittedName>
</protein>
<evidence type="ECO:0000313" key="14">
    <source>
        <dbReference type="Proteomes" id="UP000298412"/>
    </source>
</evidence>
<dbReference type="PRINTS" id="PR00411">
    <property type="entry name" value="PNDRDTASEI"/>
</dbReference>
<evidence type="ECO:0000256" key="9">
    <source>
        <dbReference type="PIRSR" id="PIRSR000350-4"/>
    </source>
</evidence>
<feature type="disulfide bond" description="Redox-active" evidence="9">
    <location>
        <begin position="46"/>
        <end position="51"/>
    </location>
</feature>
<evidence type="ECO:0000256" key="4">
    <source>
        <dbReference type="ARBA" id="ARBA00022857"/>
    </source>
</evidence>
<keyword evidence="14" id="KW-1185">Reference proteome</keyword>
<dbReference type="RefSeq" id="WP_134566893.1">
    <property type="nucleotide sequence ID" value="NZ_SOFP01000045.1"/>
</dbReference>
<dbReference type="GO" id="GO:0000166">
    <property type="term" value="F:nucleotide binding"/>
    <property type="evidence" value="ECO:0007669"/>
    <property type="project" value="UniProtKB-KW"/>
</dbReference>
<dbReference type="InterPro" id="IPR036188">
    <property type="entry name" value="FAD/NAD-bd_sf"/>
</dbReference>
<dbReference type="SUPFAM" id="SSF51905">
    <property type="entry name" value="FAD/NAD(P)-binding domain"/>
    <property type="match status" value="1"/>
</dbReference>
<comment type="caution">
    <text evidence="13">The sequence shown here is derived from an EMBL/GenBank/DDBJ whole genome shotgun (WGS) entry which is preliminary data.</text>
</comment>
<keyword evidence="5 10" id="KW-0560">Oxidoreductase</keyword>
<evidence type="ECO:0000256" key="1">
    <source>
        <dbReference type="ARBA" id="ARBA00007532"/>
    </source>
</evidence>
<evidence type="ECO:0000256" key="10">
    <source>
        <dbReference type="RuleBase" id="RU003691"/>
    </source>
</evidence>
<evidence type="ECO:0000313" key="13">
    <source>
        <dbReference type="EMBL" id="TFC15706.1"/>
    </source>
</evidence>
<name>A0A4V3IF05_9MICO</name>
<evidence type="ECO:0000256" key="8">
    <source>
        <dbReference type="PIRSR" id="PIRSR000350-3"/>
    </source>
</evidence>
<feature type="domain" description="Pyridine nucleotide-disulphide oxidoreductase dimerisation" evidence="11">
    <location>
        <begin position="349"/>
        <end position="453"/>
    </location>
</feature>
<dbReference type="PANTHER" id="PTHR43014:SF5">
    <property type="entry name" value="GLUTATHIONE REDUCTASE (NADPH)"/>
    <property type="match status" value="1"/>
</dbReference>
<comment type="similarity">
    <text evidence="1 10">Belongs to the class-I pyridine nucleotide-disulfide oxidoreductase family.</text>
</comment>
<feature type="domain" description="FAD/NAD(P)-binding" evidence="12">
    <location>
        <begin position="9"/>
        <end position="328"/>
    </location>
</feature>
<evidence type="ECO:0000256" key="3">
    <source>
        <dbReference type="ARBA" id="ARBA00022827"/>
    </source>
</evidence>
<dbReference type="SUPFAM" id="SSF55424">
    <property type="entry name" value="FAD/NAD-linked reductases, dimerisation (C-terminal) domain"/>
    <property type="match status" value="1"/>
</dbReference>
<evidence type="ECO:0000259" key="11">
    <source>
        <dbReference type="Pfam" id="PF02852"/>
    </source>
</evidence>
<comment type="cofactor">
    <cofactor evidence="8">
        <name>FAD</name>
        <dbReference type="ChEBI" id="CHEBI:57692"/>
    </cofactor>
    <text evidence="8">Binds 1 FAD per subunit.</text>
</comment>
<keyword evidence="7 10" id="KW-0676">Redox-active center</keyword>
<keyword evidence="8" id="KW-0547">Nucleotide-binding</keyword>
<organism evidence="13 14">
    <name type="scientific">Cryobacterium algoritolerans</name>
    <dbReference type="NCBI Taxonomy" id="1259184"/>
    <lineage>
        <taxon>Bacteria</taxon>
        <taxon>Bacillati</taxon>
        <taxon>Actinomycetota</taxon>
        <taxon>Actinomycetes</taxon>
        <taxon>Micrococcales</taxon>
        <taxon>Microbacteriaceae</taxon>
        <taxon>Cryobacterium</taxon>
    </lineage>
</organism>
<evidence type="ECO:0000259" key="12">
    <source>
        <dbReference type="Pfam" id="PF07992"/>
    </source>
</evidence>
<dbReference type="InterPro" id="IPR001100">
    <property type="entry name" value="Pyr_nuc-diS_OxRdtase"/>
</dbReference>
<keyword evidence="8" id="KW-0520">NAD</keyword>
<keyword evidence="2 10" id="KW-0285">Flavoprotein</keyword>
<gene>
    <name evidence="13" type="ORF">E3O19_08415</name>
</gene>
<dbReference type="InterPro" id="IPR016156">
    <property type="entry name" value="FAD/NAD-linked_Rdtase_dimer_sf"/>
</dbReference>
<dbReference type="PROSITE" id="PS00076">
    <property type="entry name" value="PYRIDINE_REDOX_1"/>
    <property type="match status" value="1"/>
</dbReference>
<dbReference type="Gene3D" id="3.30.390.30">
    <property type="match status" value="1"/>
</dbReference>
<dbReference type="EMBL" id="SOFP01000045">
    <property type="protein sequence ID" value="TFC15706.1"/>
    <property type="molecule type" value="Genomic_DNA"/>
</dbReference>
<evidence type="ECO:0000256" key="5">
    <source>
        <dbReference type="ARBA" id="ARBA00023002"/>
    </source>
</evidence>
<reference evidence="13 14" key="1">
    <citation type="submission" date="2019-03" db="EMBL/GenBank/DDBJ databases">
        <title>Genomics of glacier-inhabiting Cryobacterium strains.</title>
        <authorList>
            <person name="Liu Q."/>
            <person name="Xin Y.-H."/>
        </authorList>
    </citation>
    <scope>NUCLEOTIDE SEQUENCE [LARGE SCALE GENOMIC DNA]</scope>
    <source>
        <strain evidence="13 14">MDT1-3</strain>
    </source>
</reference>
<dbReference type="PRINTS" id="PR00368">
    <property type="entry name" value="FADPNR"/>
</dbReference>
<evidence type="ECO:0000256" key="6">
    <source>
        <dbReference type="ARBA" id="ARBA00023157"/>
    </source>
</evidence>
<dbReference type="FunFam" id="3.30.390.30:FF:000001">
    <property type="entry name" value="Dihydrolipoyl dehydrogenase"/>
    <property type="match status" value="1"/>
</dbReference>
<dbReference type="Proteomes" id="UP000298412">
    <property type="component" value="Unassembled WGS sequence"/>
</dbReference>
<keyword evidence="4" id="KW-0521">NADP</keyword>
<accession>A0A4V3IF05</accession>
<dbReference type="GO" id="GO:0016668">
    <property type="term" value="F:oxidoreductase activity, acting on a sulfur group of donors, NAD(P) as acceptor"/>
    <property type="evidence" value="ECO:0007669"/>
    <property type="project" value="InterPro"/>
</dbReference>
<evidence type="ECO:0000256" key="2">
    <source>
        <dbReference type="ARBA" id="ARBA00022630"/>
    </source>
</evidence>
<dbReference type="InterPro" id="IPR023753">
    <property type="entry name" value="FAD/NAD-binding_dom"/>
</dbReference>
<evidence type="ECO:0000256" key="7">
    <source>
        <dbReference type="ARBA" id="ARBA00023284"/>
    </source>
</evidence>